<dbReference type="EMBL" id="JAQNDL010000004">
    <property type="protein sequence ID" value="MDC0723205.1"/>
    <property type="molecule type" value="Genomic_DNA"/>
</dbReference>
<name>A0ABT5EBF9_9BACT</name>
<reference evidence="2 3" key="1">
    <citation type="submission" date="2022-11" db="EMBL/GenBank/DDBJ databases">
        <title>Minimal conservation of predation-associated metabolite biosynthetic gene clusters underscores biosynthetic potential of Myxococcota including descriptions for ten novel species: Archangium lansinium sp. nov., Myxococcus landrumus sp. nov., Nannocystis bai.</title>
        <authorList>
            <person name="Ahearne A."/>
            <person name="Stevens C."/>
            <person name="Dowd S."/>
        </authorList>
    </citation>
    <scope>NUCLEOTIDE SEQUENCE [LARGE SCALE GENOMIC DNA]</scope>
    <source>
        <strain evidence="2 3">BB15-2</strain>
    </source>
</reference>
<feature type="compositionally biased region" description="Low complexity" evidence="1">
    <location>
        <begin position="35"/>
        <end position="78"/>
    </location>
</feature>
<gene>
    <name evidence="2" type="ORF">POL25_40340</name>
</gene>
<evidence type="ECO:0000313" key="2">
    <source>
        <dbReference type="EMBL" id="MDC0723205.1"/>
    </source>
</evidence>
<proteinExistence type="predicted"/>
<dbReference type="PROSITE" id="PS51257">
    <property type="entry name" value="PROKAR_LIPOPROTEIN"/>
    <property type="match status" value="1"/>
</dbReference>
<evidence type="ECO:0000313" key="3">
    <source>
        <dbReference type="Proteomes" id="UP001221686"/>
    </source>
</evidence>
<feature type="region of interest" description="Disordered" evidence="1">
    <location>
        <begin position="16"/>
        <end position="89"/>
    </location>
</feature>
<dbReference type="RefSeq" id="WP_272091742.1">
    <property type="nucleotide sequence ID" value="NZ_JAQNDL010000004.1"/>
</dbReference>
<dbReference type="Proteomes" id="UP001221686">
    <property type="component" value="Unassembled WGS sequence"/>
</dbReference>
<comment type="caution">
    <text evidence="2">The sequence shown here is derived from an EMBL/GenBank/DDBJ whole genome shotgun (WGS) entry which is preliminary data.</text>
</comment>
<evidence type="ECO:0000256" key="1">
    <source>
        <dbReference type="SAM" id="MobiDB-lite"/>
    </source>
</evidence>
<sequence length="362" mass="36891">MRRLALATLAALAACNNGEGPGPGFGSSITTAPQGTSSSGDASTSTSTSTSTSSAEDSAAASNSSASSAGSGIPDGGTPPDGGDKPPAGCMGKVDLVFSISSRWTMKGAQDWLKASFPGFVDTLETEFAGFDYHILTPRQYGPPWGIPGCEDCVDTCPSGPEDYPCGAVLEPCDTVQGAGITFSAGWDASNKRCDLSGGHRYIGAGQADLDDAFACVASVGTSGGGLVAEAAVSALEDEINAPAGCNAGFLRDDALLVVVAIDDTWDEKSEGTAKDWADALVEAKGGDADAVVLLVITNDIDDPDGLCGYEGVPPGYHKLRTWTELLPHSVFGSICNDQGYAEYFAAAAAKIKAQCDVFVPQ</sequence>
<accession>A0ABT5EBF9</accession>
<organism evidence="2 3">
    <name type="scientific">Nannocystis bainbridge</name>
    <dbReference type="NCBI Taxonomy" id="2995303"/>
    <lineage>
        <taxon>Bacteria</taxon>
        <taxon>Pseudomonadati</taxon>
        <taxon>Myxococcota</taxon>
        <taxon>Polyangia</taxon>
        <taxon>Nannocystales</taxon>
        <taxon>Nannocystaceae</taxon>
        <taxon>Nannocystis</taxon>
    </lineage>
</organism>
<protein>
    <submittedName>
        <fullName evidence="2">Uncharacterized protein</fullName>
    </submittedName>
</protein>
<keyword evidence="3" id="KW-1185">Reference proteome</keyword>